<comment type="subcellular location">
    <subcellularLocation>
        <location evidence="1 8">Cytoplasm</location>
    </subcellularLocation>
</comment>
<dbReference type="GO" id="GO:0034618">
    <property type="term" value="F:arginine binding"/>
    <property type="evidence" value="ECO:0007669"/>
    <property type="project" value="InterPro"/>
</dbReference>
<keyword evidence="4 8" id="KW-0678">Repressor</keyword>
<evidence type="ECO:0000313" key="10">
    <source>
        <dbReference type="Proteomes" id="UP000093501"/>
    </source>
</evidence>
<dbReference type="UniPathway" id="UPA00068"/>
<evidence type="ECO:0000256" key="2">
    <source>
        <dbReference type="ARBA" id="ARBA00008316"/>
    </source>
</evidence>
<evidence type="ECO:0000256" key="4">
    <source>
        <dbReference type="ARBA" id="ARBA00022491"/>
    </source>
</evidence>
<dbReference type="InterPro" id="IPR001669">
    <property type="entry name" value="Arg_repress"/>
</dbReference>
<evidence type="ECO:0000256" key="3">
    <source>
        <dbReference type="ARBA" id="ARBA00022490"/>
    </source>
</evidence>
<dbReference type="SUPFAM" id="SSF55252">
    <property type="entry name" value="C-terminal domain of arginine repressor"/>
    <property type="match status" value="1"/>
</dbReference>
<keyword evidence="10" id="KW-1185">Reference proteome</keyword>
<dbReference type="SUPFAM" id="SSF46785">
    <property type="entry name" value="Winged helix' DNA-binding domain"/>
    <property type="match status" value="1"/>
</dbReference>
<keyword evidence="3 8" id="KW-0963">Cytoplasm</keyword>
<dbReference type="InterPro" id="IPR020900">
    <property type="entry name" value="Arg_repress_DNA-bd"/>
</dbReference>
<evidence type="ECO:0000256" key="7">
    <source>
        <dbReference type="ARBA" id="ARBA00023163"/>
    </source>
</evidence>
<name>A0A1C0AGH3_9ACTN</name>
<evidence type="ECO:0000256" key="6">
    <source>
        <dbReference type="ARBA" id="ARBA00023125"/>
    </source>
</evidence>
<keyword evidence="8" id="KW-0055">Arginine biosynthesis</keyword>
<organism evidence="9 10">
    <name type="scientific">Tessaracoccus lapidicaptus</name>
    <dbReference type="NCBI Taxonomy" id="1427523"/>
    <lineage>
        <taxon>Bacteria</taxon>
        <taxon>Bacillati</taxon>
        <taxon>Actinomycetota</taxon>
        <taxon>Actinomycetes</taxon>
        <taxon>Propionibacteriales</taxon>
        <taxon>Propionibacteriaceae</taxon>
        <taxon>Tessaracoccus</taxon>
    </lineage>
</organism>
<dbReference type="PANTHER" id="PTHR34471">
    <property type="entry name" value="ARGININE REPRESSOR"/>
    <property type="match status" value="1"/>
</dbReference>
<evidence type="ECO:0000313" key="9">
    <source>
        <dbReference type="EMBL" id="OCL30826.1"/>
    </source>
</evidence>
<gene>
    <name evidence="8" type="primary">argR</name>
    <name evidence="9" type="ORF">BCR15_10120</name>
</gene>
<sequence length="166" mass="17118">MSDVTRAGRLATLRQLLSTARFASQADLIEALAAEGITVSQPTLSKDLLALGAIRQRTGDGSLVYAAGSDEDRGAVMDKLARLCAEMLQSLRSAGNQIVIRVPPGAAQYLAASLDAAALAGVMGTIAGDDTILVIAVDEASAEAVVARISEMTKSGRPGGGRRDEH</sequence>
<reference evidence="10" key="1">
    <citation type="submission" date="2016-07" db="EMBL/GenBank/DDBJ databases">
        <authorList>
            <person name="Florea S."/>
            <person name="Webb J.S."/>
            <person name="Jaromczyk J."/>
            <person name="Schardl C.L."/>
        </authorList>
    </citation>
    <scope>NUCLEOTIDE SEQUENCE [LARGE SCALE GENOMIC DNA]</scope>
    <source>
        <strain evidence="10">IPBSL-7</strain>
    </source>
</reference>
<dbReference type="InterPro" id="IPR036390">
    <property type="entry name" value="WH_DNA-bd_sf"/>
</dbReference>
<dbReference type="Gene3D" id="3.30.1360.40">
    <property type="match status" value="1"/>
</dbReference>
<dbReference type="HAMAP" id="MF_00173">
    <property type="entry name" value="Arg_repressor"/>
    <property type="match status" value="1"/>
</dbReference>
<evidence type="ECO:0000256" key="1">
    <source>
        <dbReference type="ARBA" id="ARBA00004496"/>
    </source>
</evidence>
<accession>A0A1C0AGH3</accession>
<protein>
    <recommendedName>
        <fullName evidence="8">Arginine repressor</fullName>
    </recommendedName>
</protein>
<dbReference type="Pfam" id="PF01316">
    <property type="entry name" value="Arg_repressor"/>
    <property type="match status" value="1"/>
</dbReference>
<dbReference type="RefSeq" id="WP_068752750.1">
    <property type="nucleotide sequence ID" value="NZ_LR214441.1"/>
</dbReference>
<dbReference type="InterPro" id="IPR036251">
    <property type="entry name" value="Arg_repress_C_sf"/>
</dbReference>
<dbReference type="PANTHER" id="PTHR34471:SF1">
    <property type="entry name" value="ARGININE REPRESSOR"/>
    <property type="match status" value="1"/>
</dbReference>
<dbReference type="InterPro" id="IPR020899">
    <property type="entry name" value="Arg_repress_C"/>
</dbReference>
<dbReference type="Gene3D" id="1.10.10.10">
    <property type="entry name" value="Winged helix-like DNA-binding domain superfamily/Winged helix DNA-binding domain"/>
    <property type="match status" value="1"/>
</dbReference>
<evidence type="ECO:0000256" key="8">
    <source>
        <dbReference type="HAMAP-Rule" id="MF_00173"/>
    </source>
</evidence>
<dbReference type="PRINTS" id="PR01467">
    <property type="entry name" value="ARGREPRESSOR"/>
</dbReference>
<keyword evidence="5 8" id="KW-0805">Transcription regulation</keyword>
<dbReference type="GO" id="GO:0005737">
    <property type="term" value="C:cytoplasm"/>
    <property type="evidence" value="ECO:0007669"/>
    <property type="project" value="UniProtKB-SubCell"/>
</dbReference>
<dbReference type="AlphaFoldDB" id="A0A1C0AGH3"/>
<keyword evidence="7 8" id="KW-0804">Transcription</keyword>
<proteinExistence type="inferred from homology"/>
<dbReference type="GO" id="GO:0003700">
    <property type="term" value="F:DNA-binding transcription factor activity"/>
    <property type="evidence" value="ECO:0007669"/>
    <property type="project" value="UniProtKB-UniRule"/>
</dbReference>
<dbReference type="EMBL" id="MBQD01000027">
    <property type="protein sequence ID" value="OCL30826.1"/>
    <property type="molecule type" value="Genomic_DNA"/>
</dbReference>
<keyword evidence="8" id="KW-0028">Amino-acid biosynthesis</keyword>
<dbReference type="InterPro" id="IPR036388">
    <property type="entry name" value="WH-like_DNA-bd_sf"/>
</dbReference>
<dbReference type="GO" id="GO:0003677">
    <property type="term" value="F:DNA binding"/>
    <property type="evidence" value="ECO:0007669"/>
    <property type="project" value="UniProtKB-KW"/>
</dbReference>
<comment type="pathway">
    <text evidence="8">Amino-acid biosynthesis; L-arginine biosynthesis [regulation].</text>
</comment>
<comment type="function">
    <text evidence="8">Regulates arginine biosynthesis genes.</text>
</comment>
<keyword evidence="6 8" id="KW-0238">DNA-binding</keyword>
<comment type="similarity">
    <text evidence="2 8">Belongs to the ArgR family.</text>
</comment>
<dbReference type="GO" id="GO:1900079">
    <property type="term" value="P:regulation of arginine biosynthetic process"/>
    <property type="evidence" value="ECO:0007669"/>
    <property type="project" value="UniProtKB-UniRule"/>
</dbReference>
<comment type="caution">
    <text evidence="9">The sequence shown here is derived from an EMBL/GenBank/DDBJ whole genome shotgun (WGS) entry which is preliminary data.</text>
</comment>
<dbReference type="Pfam" id="PF02863">
    <property type="entry name" value="Arg_repressor_C"/>
    <property type="match status" value="1"/>
</dbReference>
<dbReference type="GO" id="GO:0051259">
    <property type="term" value="P:protein complex oligomerization"/>
    <property type="evidence" value="ECO:0007669"/>
    <property type="project" value="InterPro"/>
</dbReference>
<evidence type="ECO:0000256" key="5">
    <source>
        <dbReference type="ARBA" id="ARBA00023015"/>
    </source>
</evidence>
<dbReference type="Proteomes" id="UP000093501">
    <property type="component" value="Unassembled WGS sequence"/>
</dbReference>
<dbReference type="GO" id="GO:0006526">
    <property type="term" value="P:L-arginine biosynthetic process"/>
    <property type="evidence" value="ECO:0007669"/>
    <property type="project" value="UniProtKB-UniPathway"/>
</dbReference>